<evidence type="ECO:0000313" key="2">
    <source>
        <dbReference type="EMBL" id="RJR27236.1"/>
    </source>
</evidence>
<dbReference type="EMBL" id="QZJF01000014">
    <property type="protein sequence ID" value="RJR27236.1"/>
    <property type="molecule type" value="Genomic_DNA"/>
</dbReference>
<comment type="caution">
    <text evidence="2">The sequence shown here is derived from an EMBL/GenBank/DDBJ whole genome shotgun (WGS) entry which is preliminary data.</text>
</comment>
<dbReference type="AlphaFoldDB" id="A0A3A4ZL05"/>
<dbReference type="InterPro" id="IPR012675">
    <property type="entry name" value="Beta-grasp_dom_sf"/>
</dbReference>
<dbReference type="InterPro" id="IPR041414">
    <property type="entry name" value="Raco-like_middle"/>
</dbReference>
<dbReference type="PANTHER" id="PTHR42895">
    <property type="entry name" value="IRON-SULFUR CLUSTER-BINDING PROTEIN-RELATED"/>
    <property type="match status" value="1"/>
</dbReference>
<dbReference type="Gene3D" id="3.30.420.480">
    <property type="entry name" value="Domain of unknown function (DUF4445)"/>
    <property type="match status" value="1"/>
</dbReference>
<feature type="domain" description="2Fe-2S ferredoxin-type" evidence="1">
    <location>
        <begin position="9"/>
        <end position="103"/>
    </location>
</feature>
<dbReference type="Proteomes" id="UP000265540">
    <property type="component" value="Unassembled WGS sequence"/>
</dbReference>
<dbReference type="GO" id="GO:0051536">
    <property type="term" value="F:iron-sulfur cluster binding"/>
    <property type="evidence" value="ECO:0007669"/>
    <property type="project" value="InterPro"/>
</dbReference>
<dbReference type="InterPro" id="IPR042259">
    <property type="entry name" value="Raco-like_middle_sf"/>
</dbReference>
<dbReference type="CDD" id="cd00207">
    <property type="entry name" value="fer2"/>
    <property type="match status" value="1"/>
</dbReference>
<accession>A0A3A4ZL05</accession>
<dbReference type="InterPro" id="IPR052911">
    <property type="entry name" value="Corrinoid_activation_enz"/>
</dbReference>
<dbReference type="Pfam" id="PF00111">
    <property type="entry name" value="Fer2"/>
    <property type="match status" value="1"/>
</dbReference>
<gene>
    <name evidence="2" type="ORF">C4561_02725</name>
</gene>
<dbReference type="InterPro" id="IPR001041">
    <property type="entry name" value="2Fe-2S_ferredoxin-type"/>
</dbReference>
<dbReference type="SUPFAM" id="SSF53067">
    <property type="entry name" value="Actin-like ATPase domain"/>
    <property type="match status" value="1"/>
</dbReference>
<dbReference type="Pfam" id="PF17651">
    <property type="entry name" value="Raco_middle"/>
    <property type="match status" value="1"/>
</dbReference>
<dbReference type="InterPro" id="IPR036010">
    <property type="entry name" value="2Fe-2S_ferredoxin-like_sf"/>
</dbReference>
<name>A0A3A4ZL05_UNCKA</name>
<dbReference type="InterPro" id="IPR027980">
    <property type="entry name" value="RACo_C"/>
</dbReference>
<reference evidence="2 3" key="1">
    <citation type="journal article" date="2017" name="ISME J.">
        <title>Energy and carbon metabolisms in a deep terrestrial subsurface fluid microbial community.</title>
        <authorList>
            <person name="Momper L."/>
            <person name="Jungbluth S.P."/>
            <person name="Lee M.D."/>
            <person name="Amend J.P."/>
        </authorList>
    </citation>
    <scope>NUCLEOTIDE SEQUENCE [LARGE SCALE GENOMIC DNA]</scope>
    <source>
        <strain evidence="2">SURF_46</strain>
    </source>
</reference>
<dbReference type="InterPro" id="IPR043129">
    <property type="entry name" value="ATPase_NBD"/>
</dbReference>
<evidence type="ECO:0000259" key="1">
    <source>
        <dbReference type="PROSITE" id="PS51085"/>
    </source>
</evidence>
<dbReference type="Pfam" id="PF14574">
    <property type="entry name" value="RACo_C_ter"/>
    <property type="match status" value="1"/>
</dbReference>
<sequence>MIDRNGLSCKVTVLPYGVEIVVPPQTNLAEAIRKTGLPFMAPCGEKGTCGKCKVLVLSGKDTILPPSSEEIAVLNGLELKGYRLACRVHLRIGHVKVAIQQETLLNSDQYQLQNSFLDLTLKPEPQIIKIPCTLPVVSGDQGEGYRDRLSQLLQCLNHKGNRGSKFNLQALKQIGKLFPVDEHVITLVSRSHNAIIAIEEGDTGQEVLGLGIDLGTTKIALYLIDLLTGSLLSSASTVNPQIQYGEDLMTRLSYCLASQENIVYLQKAVFNAINSLISRVCDKAGRKQEHIYDLSVVGNPCMIELFLGITPQSLAFAPFLPVDCHSRTIEVSGFEISLFVNSSAEVYVLPAIGGFVGADNVAAQLSTGFHRQVSKGAWLLMDIGTNTEIVLKTPHVWLACSCASGSAFEGMHIKHGQKAVIGAINKVLINDVTYEVVYQTIGGEKPCGICGTGLIDTLAELLRIGIIEPTGRFKKGIISKRLRSNPESGTEFVLCWQEETEIEQDVVISEKDIYELLQAKAAIRTGCEMLLKVAGVNINEIEELVIAGAFGEYLDAINAIRIGLLPKVPIDRIRIVGNAAGRGAVMVLVAQSYSRLAEEIALQTTHYNLSRDDNFMSEYSRYMFLNT</sequence>
<dbReference type="PROSITE" id="PS51085">
    <property type="entry name" value="2FE2S_FER_2"/>
    <property type="match status" value="1"/>
</dbReference>
<organism evidence="2 3">
    <name type="scientific">candidate division WWE3 bacterium</name>
    <dbReference type="NCBI Taxonomy" id="2053526"/>
    <lineage>
        <taxon>Bacteria</taxon>
        <taxon>Katanobacteria</taxon>
    </lineage>
</organism>
<dbReference type="SUPFAM" id="SSF54292">
    <property type="entry name" value="2Fe-2S ferredoxin-like"/>
    <property type="match status" value="1"/>
</dbReference>
<dbReference type="Gene3D" id="3.10.20.30">
    <property type="match status" value="1"/>
</dbReference>
<proteinExistence type="predicted"/>
<evidence type="ECO:0000313" key="3">
    <source>
        <dbReference type="Proteomes" id="UP000265540"/>
    </source>
</evidence>
<dbReference type="PANTHER" id="PTHR42895:SF2">
    <property type="entry name" value="IRON-SULFUR CLUSTER PROTEIN"/>
    <property type="match status" value="1"/>
</dbReference>
<protein>
    <submittedName>
        <fullName evidence="2">DUF4445 domain-containing protein</fullName>
    </submittedName>
</protein>